<dbReference type="InterPro" id="IPR018649">
    <property type="entry name" value="SHOCT"/>
</dbReference>
<accession>A0A1H9P5B9</accession>
<sequence>MFASFLEKNRFNSAFFRPFNRNRHRCIVSKNVGVLRMREKVKHILSIFIVVLFIMNFSTVSFAADLAIDNDHAIYNNEEYKFSTILPVDSYIIFDESIYFDGEKQDVSGDDINDTFEMMKVSGALFYYLDHDFTYEISCSVMPLELDYDWDLICIKLENGEITAADLFYDGISDDIKAKYDDYIDDANASMLTDYYNNADISIENINGYYYMVTSFQRTDNNTYIMQYSTAVENEQYIFKFLQYSGTPNEDALVTFHQIINSSTLPPKSDKVSSTFGTDAKAFVNLIDNIFIRLASFLIVIAIIYGLIFLNNGRHKKEEPISWNPEIDYSEIPFSDSSNLREHILKSSHNISFLFRTTALSIAKSKKPYLSLVFLVMWAIAVILPIVEALFTRNWWILVFIPIGVLIPSYSRQIKSWMQIIPIAIGTIFSNPIIFCICINFVIVRAIYDLWYSSVLKTAGEVLCANDELFTQAWKDTALAVLVDGEPYFHSKLTQSDDNIIFPNNQASQNVQKNIDPKDATEHMTELEEADIKTTQAPTQENSADDITVASTDYKRTSVTINPPIIKFCNICGQKLETDYRFCFKCGNQIESNLSTGAKIQESPQEQQVSTTDKLNTNKSKYLSDEDIRQIKYWKQLLDDGIITEDEFKDKKKDILGG</sequence>
<dbReference type="Proteomes" id="UP000182584">
    <property type="component" value="Unassembled WGS sequence"/>
</dbReference>
<evidence type="ECO:0000256" key="1">
    <source>
        <dbReference type="SAM" id="Phobius"/>
    </source>
</evidence>
<dbReference type="EMBL" id="FOGJ01000005">
    <property type="protein sequence ID" value="SER43085.1"/>
    <property type="molecule type" value="Genomic_DNA"/>
</dbReference>
<evidence type="ECO:0000313" key="4">
    <source>
        <dbReference type="Proteomes" id="UP000182584"/>
    </source>
</evidence>
<keyword evidence="1" id="KW-1133">Transmembrane helix</keyword>
<feature type="transmembrane region" description="Helical" evidence="1">
    <location>
        <begin position="369"/>
        <end position="387"/>
    </location>
</feature>
<proteinExistence type="predicted"/>
<feature type="transmembrane region" description="Helical" evidence="1">
    <location>
        <begin position="290"/>
        <end position="310"/>
    </location>
</feature>
<protein>
    <submittedName>
        <fullName evidence="3">Short C-terminal domain-containing protein</fullName>
    </submittedName>
</protein>
<organism evidence="3 4">
    <name type="scientific">Butyrivibrio fibrisolvens</name>
    <dbReference type="NCBI Taxonomy" id="831"/>
    <lineage>
        <taxon>Bacteria</taxon>
        <taxon>Bacillati</taxon>
        <taxon>Bacillota</taxon>
        <taxon>Clostridia</taxon>
        <taxon>Lachnospirales</taxon>
        <taxon>Lachnospiraceae</taxon>
        <taxon>Butyrivibrio</taxon>
    </lineage>
</organism>
<keyword evidence="1" id="KW-0812">Transmembrane</keyword>
<evidence type="ECO:0000259" key="2">
    <source>
        <dbReference type="Pfam" id="PF09851"/>
    </source>
</evidence>
<feature type="domain" description="SHOCT" evidence="2">
    <location>
        <begin position="635"/>
        <end position="656"/>
    </location>
</feature>
<keyword evidence="1" id="KW-0472">Membrane</keyword>
<reference evidence="3 4" key="1">
    <citation type="submission" date="2016-10" db="EMBL/GenBank/DDBJ databases">
        <authorList>
            <person name="de Groot N.N."/>
        </authorList>
    </citation>
    <scope>NUCLEOTIDE SEQUENCE [LARGE SCALE GENOMIC DNA]</scope>
    <source>
        <strain evidence="3 4">AR40</strain>
    </source>
</reference>
<feature type="transmembrane region" description="Helical" evidence="1">
    <location>
        <begin position="393"/>
        <end position="411"/>
    </location>
</feature>
<dbReference type="AlphaFoldDB" id="A0A1H9P5B9"/>
<dbReference type="Pfam" id="PF09851">
    <property type="entry name" value="SHOCT"/>
    <property type="match status" value="1"/>
</dbReference>
<feature type="transmembrane region" description="Helical" evidence="1">
    <location>
        <begin position="423"/>
        <end position="448"/>
    </location>
</feature>
<gene>
    <name evidence="3" type="ORF">SAMN04487884_105135</name>
</gene>
<evidence type="ECO:0000313" key="3">
    <source>
        <dbReference type="EMBL" id="SER43085.1"/>
    </source>
</evidence>
<name>A0A1H9P5B9_BUTFI</name>